<dbReference type="Pfam" id="PF00313">
    <property type="entry name" value="CSD"/>
    <property type="match status" value="1"/>
</dbReference>
<organism evidence="3 4">
    <name type="scientific">Bodo saltans</name>
    <name type="common">Flagellated protozoan</name>
    <dbReference type="NCBI Taxonomy" id="75058"/>
    <lineage>
        <taxon>Eukaryota</taxon>
        <taxon>Discoba</taxon>
        <taxon>Euglenozoa</taxon>
        <taxon>Kinetoplastea</taxon>
        <taxon>Metakinetoplastina</taxon>
        <taxon>Eubodonida</taxon>
        <taxon>Bodonidae</taxon>
        <taxon>Bodo</taxon>
    </lineage>
</organism>
<name>A0A0S4IPJ8_BODSA</name>
<protein>
    <submittedName>
        <fullName evidence="3">RNA-binding protein Rpb16, putative</fullName>
    </submittedName>
</protein>
<sequence>MRTSQRHFLHCSPVLLLNSGTVHSWVPHKGFGFINDAAETNADGSPKRFFVHNKSLNMKASAYRALVPGQQVQYELGNFGNRTMVEAVNVRAGDGGLLPAVDNLAFRQHYQHGTEIETVFHGRRDAHASPSSDAEIQTVFHRGDSLEPTNPPRLPPSSATVATSQTTTTTNDKYRRRGHNINNHNRNVSQRDAHYDRQASQHRSDTGTFNRSPRSSTPRIQPQTPPPMKLWKPASFHMQDDSKYEQQQPRQSVNQQQRHIKQTPTPPSLSFDW</sequence>
<feature type="compositionally biased region" description="Low complexity" evidence="1">
    <location>
        <begin position="246"/>
        <end position="257"/>
    </location>
</feature>
<proteinExistence type="predicted"/>
<feature type="compositionally biased region" description="Polar residues" evidence="1">
    <location>
        <begin position="206"/>
        <end position="222"/>
    </location>
</feature>
<evidence type="ECO:0000259" key="2">
    <source>
        <dbReference type="PROSITE" id="PS51857"/>
    </source>
</evidence>
<feature type="compositionally biased region" description="Basic and acidic residues" evidence="1">
    <location>
        <begin position="189"/>
        <end position="205"/>
    </location>
</feature>
<reference evidence="4" key="1">
    <citation type="submission" date="2015-09" db="EMBL/GenBank/DDBJ databases">
        <authorList>
            <consortium name="Pathogen Informatics"/>
        </authorList>
    </citation>
    <scope>NUCLEOTIDE SEQUENCE [LARGE SCALE GENOMIC DNA]</scope>
    <source>
        <strain evidence="4">Lake Konstanz</strain>
    </source>
</reference>
<dbReference type="InterPro" id="IPR002059">
    <property type="entry name" value="CSP_DNA-bd"/>
</dbReference>
<evidence type="ECO:0000313" key="4">
    <source>
        <dbReference type="Proteomes" id="UP000051952"/>
    </source>
</evidence>
<feature type="region of interest" description="Disordered" evidence="1">
    <location>
        <begin position="143"/>
        <end position="273"/>
    </location>
</feature>
<dbReference type="EMBL" id="CYKH01000221">
    <property type="protein sequence ID" value="CUE98402.1"/>
    <property type="molecule type" value="Genomic_DNA"/>
</dbReference>
<gene>
    <name evidence="3" type="ORF">BSAL_57950</name>
</gene>
<dbReference type="VEuPathDB" id="TriTrypDB:BSAL_57950"/>
<keyword evidence="4" id="KW-1185">Reference proteome</keyword>
<feature type="domain" description="CSD" evidence="2">
    <location>
        <begin position="17"/>
        <end position="92"/>
    </location>
</feature>
<dbReference type="CDD" id="cd04458">
    <property type="entry name" value="CSP_CDS"/>
    <property type="match status" value="1"/>
</dbReference>
<dbReference type="GO" id="GO:0003676">
    <property type="term" value="F:nucleic acid binding"/>
    <property type="evidence" value="ECO:0007669"/>
    <property type="project" value="InterPro"/>
</dbReference>
<evidence type="ECO:0000256" key="1">
    <source>
        <dbReference type="SAM" id="MobiDB-lite"/>
    </source>
</evidence>
<dbReference type="AlphaFoldDB" id="A0A0S4IPJ8"/>
<dbReference type="InterPro" id="IPR012340">
    <property type="entry name" value="NA-bd_OB-fold"/>
</dbReference>
<feature type="compositionally biased region" description="Low complexity" evidence="1">
    <location>
        <begin position="157"/>
        <end position="170"/>
    </location>
</feature>
<accession>A0A0S4IPJ8</accession>
<evidence type="ECO:0000313" key="3">
    <source>
        <dbReference type="EMBL" id="CUE98402.1"/>
    </source>
</evidence>
<dbReference type="PROSITE" id="PS51857">
    <property type="entry name" value="CSD_2"/>
    <property type="match status" value="1"/>
</dbReference>
<dbReference type="Gene3D" id="2.40.50.140">
    <property type="entry name" value="Nucleic acid-binding proteins"/>
    <property type="match status" value="1"/>
</dbReference>
<dbReference type="SUPFAM" id="SSF50249">
    <property type="entry name" value="Nucleic acid-binding proteins"/>
    <property type="match status" value="1"/>
</dbReference>
<dbReference type="Proteomes" id="UP000051952">
    <property type="component" value="Unassembled WGS sequence"/>
</dbReference>